<feature type="region of interest" description="Disordered" evidence="5">
    <location>
        <begin position="509"/>
        <end position="648"/>
    </location>
</feature>
<reference evidence="8 9" key="1">
    <citation type="journal article" date="2023" name="Commun. Biol.">
        <title>Reorganization of the ancestral sex-determining regions during the evolution of trioecy in Pleodorina starrii.</title>
        <authorList>
            <person name="Takahashi K."/>
            <person name="Suzuki S."/>
            <person name="Kawai-Toyooka H."/>
            <person name="Yamamoto K."/>
            <person name="Hamaji T."/>
            <person name="Ootsuki R."/>
            <person name="Yamaguchi H."/>
            <person name="Kawachi M."/>
            <person name="Higashiyama T."/>
            <person name="Nozaki H."/>
        </authorList>
    </citation>
    <scope>NUCLEOTIDE SEQUENCE [LARGE SCALE GENOMIC DNA]</scope>
    <source>
        <strain evidence="8 9">NIES-4479</strain>
    </source>
</reference>
<feature type="domain" description="Helicase C-terminal" evidence="7">
    <location>
        <begin position="303"/>
        <end position="462"/>
    </location>
</feature>
<feature type="compositionally biased region" description="Low complexity" evidence="5">
    <location>
        <begin position="570"/>
        <end position="588"/>
    </location>
</feature>
<dbReference type="GO" id="GO:0003724">
    <property type="term" value="F:RNA helicase activity"/>
    <property type="evidence" value="ECO:0007669"/>
    <property type="project" value="TreeGrafter"/>
</dbReference>
<feature type="compositionally biased region" description="Low complexity" evidence="5">
    <location>
        <begin position="596"/>
        <end position="608"/>
    </location>
</feature>
<dbReference type="GO" id="GO:0005524">
    <property type="term" value="F:ATP binding"/>
    <property type="evidence" value="ECO:0007669"/>
    <property type="project" value="UniProtKB-KW"/>
</dbReference>
<organism evidence="8 9">
    <name type="scientific">Pleodorina starrii</name>
    <dbReference type="NCBI Taxonomy" id="330485"/>
    <lineage>
        <taxon>Eukaryota</taxon>
        <taxon>Viridiplantae</taxon>
        <taxon>Chlorophyta</taxon>
        <taxon>core chlorophytes</taxon>
        <taxon>Chlorophyceae</taxon>
        <taxon>CS clade</taxon>
        <taxon>Chlamydomonadales</taxon>
        <taxon>Volvocaceae</taxon>
        <taxon>Pleodorina</taxon>
    </lineage>
</organism>
<dbReference type="CDD" id="cd00268">
    <property type="entry name" value="DEADc"/>
    <property type="match status" value="1"/>
</dbReference>
<dbReference type="GO" id="GO:0016787">
    <property type="term" value="F:hydrolase activity"/>
    <property type="evidence" value="ECO:0007669"/>
    <property type="project" value="UniProtKB-KW"/>
</dbReference>
<dbReference type="EMBL" id="BRXU01000007">
    <property type="protein sequence ID" value="GLC53281.1"/>
    <property type="molecule type" value="Genomic_DNA"/>
</dbReference>
<feature type="compositionally biased region" description="Low complexity" evidence="5">
    <location>
        <begin position="553"/>
        <end position="563"/>
    </location>
</feature>
<keyword evidence="4" id="KW-0067">ATP-binding</keyword>
<dbReference type="InterPro" id="IPR044742">
    <property type="entry name" value="DEAD/DEAH_RhlB"/>
</dbReference>
<evidence type="ECO:0000256" key="4">
    <source>
        <dbReference type="ARBA" id="ARBA00022840"/>
    </source>
</evidence>
<gene>
    <name evidence="8" type="primary">PLEST002299</name>
    <name evidence="8" type="ORF">PLESTB_000727800</name>
</gene>
<dbReference type="Proteomes" id="UP001165080">
    <property type="component" value="Unassembled WGS sequence"/>
</dbReference>
<dbReference type="Pfam" id="PF00270">
    <property type="entry name" value="DEAD"/>
    <property type="match status" value="1"/>
</dbReference>
<proteinExistence type="predicted"/>
<evidence type="ECO:0000259" key="6">
    <source>
        <dbReference type="PROSITE" id="PS51192"/>
    </source>
</evidence>
<evidence type="ECO:0000256" key="1">
    <source>
        <dbReference type="ARBA" id="ARBA00022741"/>
    </source>
</evidence>
<dbReference type="SUPFAM" id="SSF52540">
    <property type="entry name" value="P-loop containing nucleoside triphosphate hydrolases"/>
    <property type="match status" value="1"/>
</dbReference>
<feature type="compositionally biased region" description="Acidic residues" evidence="5">
    <location>
        <begin position="624"/>
        <end position="642"/>
    </location>
</feature>
<dbReference type="AlphaFoldDB" id="A0A9W6F2J6"/>
<dbReference type="SMART" id="SM00490">
    <property type="entry name" value="HELICc"/>
    <property type="match status" value="1"/>
</dbReference>
<feature type="compositionally biased region" description="Basic and acidic residues" evidence="5">
    <location>
        <begin position="609"/>
        <end position="623"/>
    </location>
</feature>
<dbReference type="PANTHER" id="PTHR47963">
    <property type="entry name" value="DEAD-BOX ATP-DEPENDENT RNA HELICASE 47, MITOCHONDRIAL"/>
    <property type="match status" value="1"/>
</dbReference>
<evidence type="ECO:0000256" key="5">
    <source>
        <dbReference type="SAM" id="MobiDB-lite"/>
    </source>
</evidence>
<dbReference type="GO" id="GO:0003723">
    <property type="term" value="F:RNA binding"/>
    <property type="evidence" value="ECO:0007669"/>
    <property type="project" value="TreeGrafter"/>
</dbReference>
<name>A0A9W6F2J6_9CHLO</name>
<dbReference type="CDD" id="cd18787">
    <property type="entry name" value="SF2_C_DEAD"/>
    <property type="match status" value="1"/>
</dbReference>
<dbReference type="InterPro" id="IPR011545">
    <property type="entry name" value="DEAD/DEAH_box_helicase_dom"/>
</dbReference>
<keyword evidence="1" id="KW-0547">Nucleotide-binding</keyword>
<comment type="caution">
    <text evidence="8">The sequence shown here is derived from an EMBL/GenBank/DDBJ whole genome shotgun (WGS) entry which is preliminary data.</text>
</comment>
<keyword evidence="3" id="KW-0347">Helicase</keyword>
<dbReference type="PROSITE" id="PS51194">
    <property type="entry name" value="HELICASE_CTER"/>
    <property type="match status" value="1"/>
</dbReference>
<evidence type="ECO:0000259" key="7">
    <source>
        <dbReference type="PROSITE" id="PS51194"/>
    </source>
</evidence>
<feature type="compositionally biased region" description="Low complexity" evidence="5">
    <location>
        <begin position="530"/>
        <end position="543"/>
    </location>
</feature>
<evidence type="ECO:0000313" key="9">
    <source>
        <dbReference type="Proteomes" id="UP001165080"/>
    </source>
</evidence>
<evidence type="ECO:0000313" key="8">
    <source>
        <dbReference type="EMBL" id="GLC53281.1"/>
    </source>
</evidence>
<dbReference type="SMART" id="SM00487">
    <property type="entry name" value="DEXDc"/>
    <property type="match status" value="1"/>
</dbReference>
<dbReference type="PROSITE" id="PS51192">
    <property type="entry name" value="HELICASE_ATP_BIND_1"/>
    <property type="match status" value="1"/>
</dbReference>
<accession>A0A9W6F2J6</accession>
<dbReference type="InterPro" id="IPR027417">
    <property type="entry name" value="P-loop_NTPase"/>
</dbReference>
<feature type="region of interest" description="Disordered" evidence="5">
    <location>
        <begin position="696"/>
        <end position="795"/>
    </location>
</feature>
<feature type="compositionally biased region" description="Basic and acidic residues" evidence="5">
    <location>
        <begin position="724"/>
        <end position="735"/>
    </location>
</feature>
<dbReference type="PANTHER" id="PTHR47963:SF3">
    <property type="entry name" value="DEAD-BOX ATP-DEPENDENT RNA HELICASE 47, MITOCHONDRIAL"/>
    <property type="match status" value="1"/>
</dbReference>
<keyword evidence="9" id="KW-1185">Reference proteome</keyword>
<feature type="compositionally biased region" description="Basic and acidic residues" evidence="5">
    <location>
        <begin position="762"/>
        <end position="781"/>
    </location>
</feature>
<sequence length="795" mass="82377">MLAEALPSIDVTRPSPIQAAALPAVLSGSNCAIQSYTGSGKTLSYLLPTLTLALRRAERLAADPATPRRGGVPDVPVQVLVVAPSQELAMQIMRVAKSLLPPDVGRYAVQQVIGGANPKRQAEALAMVPGPLLVVGTPGRLAEMIRSGSLRLHLCPLMVLDEADQLLASAFAEDINHISEHCGKRVKPGASADAAASAATSASAEGGPAPSRRQTVLVSATLTPSVLSRSARWCPDPRFVSAGAVPAVVAAGQAGGAAKEGENPAWGWGVRGWDGPASTFAPKVRGSAGGVESEELVPTMPPQLQHFYMVVEPRHKVDALRRTIHALGVQRALVFMNFQQRLQDAQFKLQARGMKSAALHGELPRLARSNLLNDFRRGRLRALVVSDVAARGIDVPQCDAVFHLELPSSAAHYAHRAGRTGRLSAALAAQAAAEAAAAAAAAADAAEAPAAAAPPPRPRAAAAAAEMDEFIEQAAGTVVTIVTPSERHVVDKLAAQLGVPLVEAHVSHGELRFGPPPGGYSFDRDEESDAPAGAEAESSAPSDRTSRRERRAGAGAAAEASAPGRRDAGAEASTSGRSAGASSSATAAKRSKASERPAAAAAAAASPKADGRGKAGDDGKYDIIVDEDDDIILDDEEHEENGDDRADYEILDEDLQAFKRLRPAEIRQLGAAAAGGAAAPLAVGIKLKASRKQRVILPGLEPARGGAASAARDGKAATEGGSKGGERRRESDKAAARRGGQGQGQEDASDGGRRPGTSRGEVMQELRRELEELRAEKERQKQQARARGGKGSASP</sequence>
<dbReference type="InterPro" id="IPR001650">
    <property type="entry name" value="Helicase_C-like"/>
</dbReference>
<evidence type="ECO:0000256" key="2">
    <source>
        <dbReference type="ARBA" id="ARBA00022801"/>
    </source>
</evidence>
<dbReference type="Gene3D" id="3.40.50.300">
    <property type="entry name" value="P-loop containing nucleotide triphosphate hydrolases"/>
    <property type="match status" value="2"/>
</dbReference>
<dbReference type="InterPro" id="IPR014001">
    <property type="entry name" value="Helicase_ATP-bd"/>
</dbReference>
<keyword evidence="2" id="KW-0378">Hydrolase</keyword>
<feature type="domain" description="Helicase ATP-binding" evidence="6">
    <location>
        <begin position="22"/>
        <end position="240"/>
    </location>
</feature>
<dbReference type="InterPro" id="IPR050547">
    <property type="entry name" value="DEAD_box_RNA_helicases"/>
</dbReference>
<protein>
    <submittedName>
        <fullName evidence="8">Uncharacterized protein</fullName>
    </submittedName>
</protein>
<evidence type="ECO:0000256" key="3">
    <source>
        <dbReference type="ARBA" id="ARBA00022806"/>
    </source>
</evidence>
<dbReference type="Pfam" id="PF00271">
    <property type="entry name" value="Helicase_C"/>
    <property type="match status" value="1"/>
</dbReference>